<name>A0AAW0GXZ1_9APHY</name>
<comment type="caution">
    <text evidence="1">The sequence shown here is derived from an EMBL/GenBank/DDBJ whole genome shotgun (WGS) entry which is preliminary data.</text>
</comment>
<reference evidence="1 2" key="1">
    <citation type="submission" date="2022-09" db="EMBL/GenBank/DDBJ databases">
        <authorList>
            <person name="Palmer J.M."/>
        </authorList>
    </citation>
    <scope>NUCLEOTIDE SEQUENCE [LARGE SCALE GENOMIC DNA]</scope>
    <source>
        <strain evidence="1 2">DSM 7382</strain>
    </source>
</reference>
<gene>
    <name evidence="1" type="ORF">QCA50_001785</name>
</gene>
<dbReference type="EMBL" id="JASBNA010000002">
    <property type="protein sequence ID" value="KAK7694599.1"/>
    <property type="molecule type" value="Genomic_DNA"/>
</dbReference>
<organism evidence="1 2">
    <name type="scientific">Cerrena zonata</name>
    <dbReference type="NCBI Taxonomy" id="2478898"/>
    <lineage>
        <taxon>Eukaryota</taxon>
        <taxon>Fungi</taxon>
        <taxon>Dikarya</taxon>
        <taxon>Basidiomycota</taxon>
        <taxon>Agaricomycotina</taxon>
        <taxon>Agaricomycetes</taxon>
        <taxon>Polyporales</taxon>
        <taxon>Cerrenaceae</taxon>
        <taxon>Cerrena</taxon>
    </lineage>
</organism>
<dbReference type="Proteomes" id="UP001385951">
    <property type="component" value="Unassembled WGS sequence"/>
</dbReference>
<accession>A0AAW0GXZ1</accession>
<proteinExistence type="predicted"/>
<protein>
    <submittedName>
        <fullName evidence="1">Uncharacterized protein</fullName>
    </submittedName>
</protein>
<dbReference type="AlphaFoldDB" id="A0AAW0GXZ1"/>
<keyword evidence="2" id="KW-1185">Reference proteome</keyword>
<evidence type="ECO:0000313" key="1">
    <source>
        <dbReference type="EMBL" id="KAK7694599.1"/>
    </source>
</evidence>
<evidence type="ECO:0000313" key="2">
    <source>
        <dbReference type="Proteomes" id="UP001385951"/>
    </source>
</evidence>
<sequence length="100" mass="11169">MITSGQSTHSQRDDRASGCAEFDPNIVIDKMSFAGTPGSPSTMASSMDFPFSRALQQLTLELRQMRYTSLQSRVTPQRTTTIAQWKQRLRKVESSRGPSV</sequence>